<proteinExistence type="predicted"/>
<evidence type="ECO:0000313" key="1">
    <source>
        <dbReference type="EMBL" id="TWI55556.1"/>
    </source>
</evidence>
<organism evidence="1 2">
    <name type="scientific">Pseudomonas duriflava</name>
    <dbReference type="NCBI Taxonomy" id="459528"/>
    <lineage>
        <taxon>Bacteria</taxon>
        <taxon>Pseudomonadati</taxon>
        <taxon>Pseudomonadota</taxon>
        <taxon>Gammaproteobacteria</taxon>
        <taxon>Pseudomonadales</taxon>
        <taxon>Pseudomonadaceae</taxon>
        <taxon>Pseudomonas</taxon>
    </lineage>
</organism>
<dbReference type="Gene3D" id="3.40.50.720">
    <property type="entry name" value="NAD(P)-binding Rossmann-like Domain"/>
    <property type="match status" value="1"/>
</dbReference>
<dbReference type="EMBL" id="VLKY01000004">
    <property type="protein sequence ID" value="TWI55556.1"/>
    <property type="molecule type" value="Genomic_DNA"/>
</dbReference>
<accession>A0A562QHN3</accession>
<dbReference type="SUPFAM" id="SSF52283">
    <property type="entry name" value="Formate/glycerate dehydrogenase catalytic domain-like"/>
    <property type="match status" value="1"/>
</dbReference>
<dbReference type="AlphaFoldDB" id="A0A562QHN3"/>
<reference evidence="1 2" key="1">
    <citation type="journal article" date="2015" name="Stand. Genomic Sci.">
        <title>Genomic Encyclopedia of Bacterial and Archaeal Type Strains, Phase III: the genomes of soil and plant-associated and newly described type strains.</title>
        <authorList>
            <person name="Whitman W.B."/>
            <person name="Woyke T."/>
            <person name="Klenk H.P."/>
            <person name="Zhou Y."/>
            <person name="Lilburn T.G."/>
            <person name="Beck B.J."/>
            <person name="De Vos P."/>
            <person name="Vandamme P."/>
            <person name="Eisen J.A."/>
            <person name="Garrity G."/>
            <person name="Hugenholtz P."/>
            <person name="Kyrpides N.C."/>
        </authorList>
    </citation>
    <scope>NUCLEOTIDE SEQUENCE [LARGE SCALE GENOMIC DNA]</scope>
    <source>
        <strain evidence="1 2">CGMCC 1.6858</strain>
    </source>
</reference>
<evidence type="ECO:0000313" key="2">
    <source>
        <dbReference type="Proteomes" id="UP000316905"/>
    </source>
</evidence>
<gene>
    <name evidence="1" type="ORF">IQ22_01482</name>
</gene>
<name>A0A562QHN3_9PSED</name>
<sequence>MRTLLFSSQIYDRNSFEATNRSRGLRMTYQPAQLSLDTVSLVEGFDVVCAFVNDVLSSKVLTRLASGAPGLSRYARPVITMPICWPLKPLD</sequence>
<comment type="caution">
    <text evidence="1">The sequence shown here is derived from an EMBL/GenBank/DDBJ whole genome shotgun (WGS) entry which is preliminary data.</text>
</comment>
<keyword evidence="2" id="KW-1185">Reference proteome</keyword>
<dbReference type="Proteomes" id="UP000316905">
    <property type="component" value="Unassembled WGS sequence"/>
</dbReference>
<protein>
    <submittedName>
        <fullName evidence="1">D-lactate dehydrogenase</fullName>
    </submittedName>
</protein>